<evidence type="ECO:0000256" key="12">
    <source>
        <dbReference type="ARBA" id="ARBA00032932"/>
    </source>
</evidence>
<evidence type="ECO:0000256" key="5">
    <source>
        <dbReference type="ARBA" id="ARBA00022475"/>
    </source>
</evidence>
<feature type="transmembrane region" description="Helical" evidence="14">
    <location>
        <begin position="40"/>
        <end position="59"/>
    </location>
</feature>
<sequence>METLHLIVLALIQGLTEFLPISSSAHLILPSQLLGWPDQGLAFDVAVHLGTLLAVVAYFRQDLIRMLVDWSKSVTGGPSTQNSRMAWYLVWTTFPAVIFGGFLSVTGLDDAMRSATLIAGTTLIFGALLGWADRKGKLSQPLEHLTLKQALIIGFAQAVALIPGTSRSGITMTAGLLLGLTRDAAARFSFLLSIPVIVAAGSLKILQLVSADVPVEWGILFSGIAISAVSAFVCIHYFLAFINRIGLMPFVIYRLLLGVVLLGVLWL</sequence>
<keyword evidence="10 14" id="KW-0046">Antibiotic resistance</keyword>
<feature type="transmembrane region" description="Helical" evidence="14">
    <location>
        <begin position="86"/>
        <end position="108"/>
    </location>
</feature>
<keyword evidence="9 14" id="KW-0472">Membrane</keyword>
<feature type="transmembrane region" description="Helical" evidence="14">
    <location>
        <begin position="184"/>
        <end position="206"/>
    </location>
</feature>
<comment type="similarity">
    <text evidence="2 14">Belongs to the UppP family.</text>
</comment>
<evidence type="ECO:0000256" key="3">
    <source>
        <dbReference type="ARBA" id="ARBA00012374"/>
    </source>
</evidence>
<feature type="transmembrane region" description="Helical" evidence="14">
    <location>
        <begin position="114"/>
        <end position="133"/>
    </location>
</feature>
<comment type="function">
    <text evidence="14">Catalyzes the dephosphorylation of undecaprenyl diphosphate (UPP). Confers resistance to bacitracin.</text>
</comment>
<evidence type="ECO:0000256" key="2">
    <source>
        <dbReference type="ARBA" id="ARBA00010621"/>
    </source>
</evidence>
<organism evidence="15 16">
    <name type="scientific">Kistimonas scapharcae</name>
    <dbReference type="NCBI Taxonomy" id="1036133"/>
    <lineage>
        <taxon>Bacteria</taxon>
        <taxon>Pseudomonadati</taxon>
        <taxon>Pseudomonadota</taxon>
        <taxon>Gammaproteobacteria</taxon>
        <taxon>Oceanospirillales</taxon>
        <taxon>Endozoicomonadaceae</taxon>
        <taxon>Kistimonas</taxon>
    </lineage>
</organism>
<accession>A0ABP8V794</accession>
<evidence type="ECO:0000313" key="16">
    <source>
        <dbReference type="Proteomes" id="UP001500604"/>
    </source>
</evidence>
<proteinExistence type="inferred from homology"/>
<keyword evidence="8 14" id="KW-1133">Transmembrane helix</keyword>
<evidence type="ECO:0000256" key="9">
    <source>
        <dbReference type="ARBA" id="ARBA00023136"/>
    </source>
</evidence>
<keyword evidence="14" id="KW-0961">Cell wall biogenesis/degradation</keyword>
<keyword evidence="16" id="KW-1185">Reference proteome</keyword>
<keyword evidence="6 14" id="KW-0812">Transmembrane</keyword>
<evidence type="ECO:0000256" key="8">
    <source>
        <dbReference type="ARBA" id="ARBA00022989"/>
    </source>
</evidence>
<dbReference type="PANTHER" id="PTHR30622:SF4">
    <property type="entry name" value="UNDECAPRENYL-DIPHOSPHATASE"/>
    <property type="match status" value="1"/>
</dbReference>
<evidence type="ECO:0000256" key="13">
    <source>
        <dbReference type="ARBA" id="ARBA00047594"/>
    </source>
</evidence>
<dbReference type="NCBIfam" id="TIGR00753">
    <property type="entry name" value="undec_PP_bacA"/>
    <property type="match status" value="1"/>
</dbReference>
<evidence type="ECO:0000256" key="11">
    <source>
        <dbReference type="ARBA" id="ARBA00032707"/>
    </source>
</evidence>
<comment type="subcellular location">
    <subcellularLocation>
        <location evidence="1 14">Cell membrane</location>
        <topology evidence="1 14">Multi-pass membrane protein</topology>
    </subcellularLocation>
</comment>
<evidence type="ECO:0000256" key="7">
    <source>
        <dbReference type="ARBA" id="ARBA00022801"/>
    </source>
</evidence>
<keyword evidence="14" id="KW-0133">Cell shape</keyword>
<evidence type="ECO:0000256" key="4">
    <source>
        <dbReference type="ARBA" id="ARBA00021581"/>
    </source>
</evidence>
<evidence type="ECO:0000256" key="6">
    <source>
        <dbReference type="ARBA" id="ARBA00022692"/>
    </source>
</evidence>
<keyword evidence="5 14" id="KW-1003">Cell membrane</keyword>
<dbReference type="EMBL" id="BAABFL010000469">
    <property type="protein sequence ID" value="GAA4652108.1"/>
    <property type="molecule type" value="Genomic_DNA"/>
</dbReference>
<dbReference type="EC" id="3.6.1.27" evidence="3 14"/>
<dbReference type="Pfam" id="PF02673">
    <property type="entry name" value="BacA"/>
    <property type="match status" value="1"/>
</dbReference>
<dbReference type="HAMAP" id="MF_01006">
    <property type="entry name" value="Undec_diphosphatase"/>
    <property type="match status" value="1"/>
</dbReference>
<feature type="transmembrane region" description="Helical" evidence="14">
    <location>
        <begin position="145"/>
        <end position="164"/>
    </location>
</feature>
<evidence type="ECO:0000256" key="1">
    <source>
        <dbReference type="ARBA" id="ARBA00004651"/>
    </source>
</evidence>
<feature type="transmembrane region" description="Helical" evidence="14">
    <location>
        <begin position="218"/>
        <end position="239"/>
    </location>
</feature>
<dbReference type="NCBIfam" id="NF001393">
    <property type="entry name" value="PRK00281.2-4"/>
    <property type="match status" value="1"/>
</dbReference>
<dbReference type="InterPro" id="IPR003824">
    <property type="entry name" value="UppP"/>
</dbReference>
<comment type="miscellaneous">
    <text evidence="14">Bacitracin is thought to be involved in the inhibition of peptidoglycan synthesis by sequestering undecaprenyl diphosphate, thereby reducing the pool of lipid carrier available.</text>
</comment>
<dbReference type="RefSeq" id="WP_345198611.1">
    <property type="nucleotide sequence ID" value="NZ_BAABFL010000469.1"/>
</dbReference>
<comment type="caution">
    <text evidence="15">The sequence shown here is derived from an EMBL/GenBank/DDBJ whole genome shotgun (WGS) entry which is preliminary data.</text>
</comment>
<dbReference type="Proteomes" id="UP001500604">
    <property type="component" value="Unassembled WGS sequence"/>
</dbReference>
<evidence type="ECO:0000313" key="15">
    <source>
        <dbReference type="EMBL" id="GAA4652108.1"/>
    </source>
</evidence>
<gene>
    <name evidence="14" type="primary">uppP</name>
    <name evidence="15" type="ORF">GCM10023116_43920</name>
</gene>
<dbReference type="PANTHER" id="PTHR30622">
    <property type="entry name" value="UNDECAPRENYL-DIPHOSPHATASE"/>
    <property type="match status" value="1"/>
</dbReference>
<evidence type="ECO:0000256" key="10">
    <source>
        <dbReference type="ARBA" id="ARBA00023251"/>
    </source>
</evidence>
<evidence type="ECO:0000256" key="14">
    <source>
        <dbReference type="HAMAP-Rule" id="MF_01006"/>
    </source>
</evidence>
<reference evidence="16" key="1">
    <citation type="journal article" date="2019" name="Int. J. Syst. Evol. Microbiol.">
        <title>The Global Catalogue of Microorganisms (GCM) 10K type strain sequencing project: providing services to taxonomists for standard genome sequencing and annotation.</title>
        <authorList>
            <consortium name="The Broad Institute Genomics Platform"/>
            <consortium name="The Broad Institute Genome Sequencing Center for Infectious Disease"/>
            <person name="Wu L."/>
            <person name="Ma J."/>
        </authorList>
    </citation>
    <scope>NUCLEOTIDE SEQUENCE [LARGE SCALE GENOMIC DNA]</scope>
    <source>
        <strain evidence="16">JCM 17805</strain>
    </source>
</reference>
<comment type="catalytic activity">
    <reaction evidence="13 14">
        <text>di-trans,octa-cis-undecaprenyl diphosphate + H2O = di-trans,octa-cis-undecaprenyl phosphate + phosphate + H(+)</text>
        <dbReference type="Rhea" id="RHEA:28094"/>
        <dbReference type="ChEBI" id="CHEBI:15377"/>
        <dbReference type="ChEBI" id="CHEBI:15378"/>
        <dbReference type="ChEBI" id="CHEBI:43474"/>
        <dbReference type="ChEBI" id="CHEBI:58405"/>
        <dbReference type="ChEBI" id="CHEBI:60392"/>
        <dbReference type="EC" id="3.6.1.27"/>
    </reaction>
</comment>
<name>A0ABP8V794_9GAMM</name>
<keyword evidence="7 14" id="KW-0378">Hydrolase</keyword>
<keyword evidence="14" id="KW-0573">Peptidoglycan synthesis</keyword>
<feature type="transmembrane region" description="Helical" evidence="14">
    <location>
        <begin position="245"/>
        <end position="266"/>
    </location>
</feature>
<protein>
    <recommendedName>
        <fullName evidence="4 14">Undecaprenyl-diphosphatase</fullName>
        <ecNumber evidence="3 14">3.6.1.27</ecNumber>
    </recommendedName>
    <alternativeName>
        <fullName evidence="12 14">Bacitracin resistance protein</fullName>
    </alternativeName>
    <alternativeName>
        <fullName evidence="11 14">Undecaprenyl pyrophosphate phosphatase</fullName>
    </alternativeName>
</protein>